<name>A0ABR7GHC3_9FIRM</name>
<evidence type="ECO:0000313" key="2">
    <source>
        <dbReference type="EMBL" id="MBC5686206.1"/>
    </source>
</evidence>
<protein>
    <recommendedName>
        <fullName evidence="4">Pilus assembly protein</fullName>
    </recommendedName>
</protein>
<keyword evidence="1" id="KW-1133">Transmembrane helix</keyword>
<keyword evidence="3" id="KW-1185">Reference proteome</keyword>
<evidence type="ECO:0000256" key="1">
    <source>
        <dbReference type="SAM" id="Phobius"/>
    </source>
</evidence>
<dbReference type="Proteomes" id="UP000643810">
    <property type="component" value="Unassembled WGS sequence"/>
</dbReference>
<evidence type="ECO:0000313" key="3">
    <source>
        <dbReference type="Proteomes" id="UP000643810"/>
    </source>
</evidence>
<keyword evidence="1" id="KW-0812">Transmembrane</keyword>
<organism evidence="2 3">
    <name type="scientific">Roseburia lenta</name>
    <dbReference type="NCBI Taxonomy" id="2763061"/>
    <lineage>
        <taxon>Bacteria</taxon>
        <taxon>Bacillati</taxon>
        <taxon>Bacillota</taxon>
        <taxon>Clostridia</taxon>
        <taxon>Lachnospirales</taxon>
        <taxon>Lachnospiraceae</taxon>
        <taxon>Roseburia</taxon>
    </lineage>
</organism>
<comment type="caution">
    <text evidence="2">The sequence shown here is derived from an EMBL/GenBank/DDBJ whole genome shotgun (WGS) entry which is preliminary data.</text>
</comment>
<evidence type="ECO:0008006" key="4">
    <source>
        <dbReference type="Google" id="ProtNLM"/>
    </source>
</evidence>
<dbReference type="EMBL" id="JACOPG010000002">
    <property type="protein sequence ID" value="MBC5686206.1"/>
    <property type="molecule type" value="Genomic_DNA"/>
</dbReference>
<proteinExistence type="predicted"/>
<sequence length="75" mass="8573">MVSERVKRPRMWLAASYTVEASWVMAICLGIVCMLILLGYEVYHEALVFARDTVCEMDVVTSFRKAKLLMQSVGR</sequence>
<feature type="transmembrane region" description="Helical" evidence="1">
    <location>
        <begin position="21"/>
        <end position="40"/>
    </location>
</feature>
<gene>
    <name evidence="2" type="ORF">H8R94_06240</name>
</gene>
<reference evidence="2 3" key="1">
    <citation type="submission" date="2020-08" db="EMBL/GenBank/DDBJ databases">
        <title>Genome public.</title>
        <authorList>
            <person name="Liu C."/>
            <person name="Sun Q."/>
        </authorList>
    </citation>
    <scope>NUCLEOTIDE SEQUENCE [LARGE SCALE GENOMIC DNA]</scope>
    <source>
        <strain evidence="2 3">NSJ-9</strain>
    </source>
</reference>
<accession>A0ABR7GHC3</accession>
<dbReference type="RefSeq" id="WP_147403360.1">
    <property type="nucleotide sequence ID" value="NZ_JACOPG010000002.1"/>
</dbReference>
<keyword evidence="1" id="KW-0472">Membrane</keyword>